<proteinExistence type="predicted"/>
<evidence type="ECO:0000256" key="1">
    <source>
        <dbReference type="SAM" id="SignalP"/>
    </source>
</evidence>
<organism evidence="2 3">
    <name type="scientific">Agrocybe pediades</name>
    <dbReference type="NCBI Taxonomy" id="84607"/>
    <lineage>
        <taxon>Eukaryota</taxon>
        <taxon>Fungi</taxon>
        <taxon>Dikarya</taxon>
        <taxon>Basidiomycota</taxon>
        <taxon>Agaricomycotina</taxon>
        <taxon>Agaricomycetes</taxon>
        <taxon>Agaricomycetidae</taxon>
        <taxon>Agaricales</taxon>
        <taxon>Agaricineae</taxon>
        <taxon>Strophariaceae</taxon>
        <taxon>Agrocybe</taxon>
    </lineage>
</organism>
<dbReference type="AlphaFoldDB" id="A0A8H4QH42"/>
<feature type="signal peptide" evidence="1">
    <location>
        <begin position="1"/>
        <end position="21"/>
    </location>
</feature>
<evidence type="ECO:0000313" key="2">
    <source>
        <dbReference type="EMBL" id="KAF4610922.1"/>
    </source>
</evidence>
<gene>
    <name evidence="2" type="ORF">D9613_006543</name>
</gene>
<reference evidence="2 3" key="1">
    <citation type="submission" date="2019-12" db="EMBL/GenBank/DDBJ databases">
        <authorList>
            <person name="Floudas D."/>
            <person name="Bentzer J."/>
            <person name="Ahren D."/>
            <person name="Johansson T."/>
            <person name="Persson P."/>
            <person name="Tunlid A."/>
        </authorList>
    </citation>
    <scope>NUCLEOTIDE SEQUENCE [LARGE SCALE GENOMIC DNA]</scope>
    <source>
        <strain evidence="2 3">CBS 102.39</strain>
    </source>
</reference>
<name>A0A8H4QH42_9AGAR</name>
<accession>A0A8H4QH42</accession>
<keyword evidence="3" id="KW-1185">Reference proteome</keyword>
<protein>
    <submittedName>
        <fullName evidence="2">Uncharacterized protein</fullName>
    </submittedName>
</protein>
<evidence type="ECO:0000313" key="3">
    <source>
        <dbReference type="Proteomes" id="UP000521872"/>
    </source>
</evidence>
<keyword evidence="1" id="KW-0732">Signal</keyword>
<dbReference type="EMBL" id="JAACJL010000058">
    <property type="protein sequence ID" value="KAF4610922.1"/>
    <property type="molecule type" value="Genomic_DNA"/>
</dbReference>
<sequence>MLFSVATLTSFLAATTAVVTAIPTSDVAEGGVKPITEAAVKPNPDVSATITFCTRALGCGYPAVPITAATCVNFNHVLQNDVTTVYIPAGYVCSLFLNPGCSGGTINLFVPTSLVHTAFYANTASYRCDYL</sequence>
<comment type="caution">
    <text evidence="2">The sequence shown here is derived from an EMBL/GenBank/DDBJ whole genome shotgun (WGS) entry which is preliminary data.</text>
</comment>
<dbReference type="Proteomes" id="UP000521872">
    <property type="component" value="Unassembled WGS sequence"/>
</dbReference>
<feature type="chain" id="PRO_5034889291" evidence="1">
    <location>
        <begin position="22"/>
        <end position="131"/>
    </location>
</feature>